<reference evidence="1 2" key="1">
    <citation type="submission" date="2015-09" db="EMBL/GenBank/DDBJ databases">
        <authorList>
            <person name="Xu Y."/>
            <person name="Nagy A."/>
            <person name="Liu N.T."/>
            <person name="Nou X."/>
        </authorList>
    </citation>
    <scope>NUCLEOTIDE SEQUENCE [LARGE SCALE GENOMIC DNA]</scope>
    <source>
        <strain evidence="1 2">FC1138</strain>
    </source>
</reference>
<dbReference type="Proteomes" id="UP000077927">
    <property type="component" value="Chromosome 2"/>
</dbReference>
<dbReference type="KEGG" id="rin:ACS15_5479"/>
<proteinExistence type="predicted"/>
<accession>A0AAC9BN31</accession>
<dbReference type="AlphaFoldDB" id="A0AAC9BN31"/>
<organism evidence="1 2">
    <name type="scientific">Ralstonia insidiosa</name>
    <dbReference type="NCBI Taxonomy" id="190721"/>
    <lineage>
        <taxon>Bacteria</taxon>
        <taxon>Pseudomonadati</taxon>
        <taxon>Pseudomonadota</taxon>
        <taxon>Betaproteobacteria</taxon>
        <taxon>Burkholderiales</taxon>
        <taxon>Burkholderiaceae</taxon>
        <taxon>Ralstonia</taxon>
    </lineage>
</organism>
<gene>
    <name evidence="1" type="ORF">ACS15_5479</name>
</gene>
<evidence type="ECO:0000313" key="1">
    <source>
        <dbReference type="EMBL" id="ANH76144.1"/>
    </source>
</evidence>
<protein>
    <submittedName>
        <fullName evidence="1">Uncharacterized protein</fullName>
    </submittedName>
</protein>
<evidence type="ECO:0000313" key="2">
    <source>
        <dbReference type="Proteomes" id="UP000077927"/>
    </source>
</evidence>
<name>A0AAC9BN31_9RALS</name>
<dbReference type="EMBL" id="CP012606">
    <property type="protein sequence ID" value="ANH76144.1"/>
    <property type="molecule type" value="Genomic_DNA"/>
</dbReference>
<sequence length="45" mass="4969">MLDAVPRLWPCARIIRKLSGKPIPAKTRAFLAQLDAHLQSLPGFA</sequence>